<dbReference type="SUPFAM" id="SSF48264">
    <property type="entry name" value="Cytochrome P450"/>
    <property type="match status" value="1"/>
</dbReference>
<keyword evidence="11 15" id="KW-0408">Iron</keyword>
<evidence type="ECO:0000256" key="8">
    <source>
        <dbReference type="ARBA" id="ARBA00022824"/>
    </source>
</evidence>
<dbReference type="GO" id="GO:0020037">
    <property type="term" value="F:heme binding"/>
    <property type="evidence" value="ECO:0007669"/>
    <property type="project" value="InterPro"/>
</dbReference>
<reference evidence="17" key="1">
    <citation type="journal article" date="2009" name="BMC Genomics">
        <title>454 pyrosequencing based transcriptome analysis of Zygaena filipendulae with focus on genes involved in biosynthesis of cyanogenic glucosides.</title>
        <authorList>
            <person name="Zagrobelny M."/>
            <person name="Scheibye-Alsing K."/>
            <person name="Jensen N.B."/>
            <person name="Moller B.L."/>
            <person name="Gorodkin J."/>
            <person name="Bak S."/>
        </authorList>
    </citation>
    <scope>NUCLEOTIDE SEQUENCE</scope>
</reference>
<keyword evidence="8" id="KW-0256">Endoplasmic reticulum</keyword>
<evidence type="ECO:0000256" key="5">
    <source>
        <dbReference type="ARBA" id="ARBA00012109"/>
    </source>
</evidence>
<evidence type="ECO:0000256" key="1">
    <source>
        <dbReference type="ARBA" id="ARBA00001971"/>
    </source>
</evidence>
<evidence type="ECO:0000313" key="17">
    <source>
        <dbReference type="EMBL" id="ASX93988.1"/>
    </source>
</evidence>
<name>A0A286MXN6_9NEOP</name>
<reference evidence="17" key="2">
    <citation type="journal article" date="2014" name="PLoS ONE">
        <title>Chemical defense balanced by sequestration and de novo biosynthesis in a lepidopteran specialist.</title>
        <authorList>
            <person name="Furstenberg-Hagg J."/>
            <person name="Zagrobelny M."/>
            <person name="Jorgensen K."/>
            <person name="Vogel H."/>
            <person name="Moller B.L."/>
            <person name="Bak S."/>
        </authorList>
    </citation>
    <scope>NUCLEOTIDE SEQUENCE</scope>
</reference>
<keyword evidence="6 15" id="KW-0349">Heme</keyword>
<proteinExistence type="evidence at transcript level"/>
<keyword evidence="12 16" id="KW-0503">Monooxygenase</keyword>
<gene>
    <name evidence="17" type="primary">CYP324C1</name>
</gene>
<keyword evidence="9" id="KW-0492">Microsome</keyword>
<comment type="cofactor">
    <cofactor evidence="1 15">
        <name>heme</name>
        <dbReference type="ChEBI" id="CHEBI:30413"/>
    </cofactor>
</comment>
<dbReference type="AlphaFoldDB" id="A0A286MXN6"/>
<keyword evidence="7 15" id="KW-0479">Metal-binding</keyword>
<evidence type="ECO:0000256" key="11">
    <source>
        <dbReference type="ARBA" id="ARBA00023004"/>
    </source>
</evidence>
<dbReference type="PANTHER" id="PTHR24292:SF54">
    <property type="entry name" value="CYP9F3-RELATED"/>
    <property type="match status" value="1"/>
</dbReference>
<evidence type="ECO:0000256" key="9">
    <source>
        <dbReference type="ARBA" id="ARBA00022848"/>
    </source>
</evidence>
<dbReference type="InterPro" id="IPR036396">
    <property type="entry name" value="Cyt_P450_sf"/>
</dbReference>
<dbReference type="PANTHER" id="PTHR24292">
    <property type="entry name" value="CYTOCHROME P450"/>
    <property type="match status" value="1"/>
</dbReference>
<feature type="binding site" description="axial binding residue" evidence="15">
    <location>
        <position position="441"/>
    </location>
    <ligand>
        <name>heme</name>
        <dbReference type="ChEBI" id="CHEBI:30413"/>
    </ligand>
    <ligandPart>
        <name>Fe</name>
        <dbReference type="ChEBI" id="CHEBI:18248"/>
    </ligandPart>
</feature>
<comment type="catalytic activity">
    <reaction evidence="14">
        <text>an organic molecule + reduced [NADPH--hemoprotein reductase] + O2 = an alcohol + oxidized [NADPH--hemoprotein reductase] + H2O + H(+)</text>
        <dbReference type="Rhea" id="RHEA:17149"/>
        <dbReference type="Rhea" id="RHEA-COMP:11964"/>
        <dbReference type="Rhea" id="RHEA-COMP:11965"/>
        <dbReference type="ChEBI" id="CHEBI:15377"/>
        <dbReference type="ChEBI" id="CHEBI:15378"/>
        <dbReference type="ChEBI" id="CHEBI:15379"/>
        <dbReference type="ChEBI" id="CHEBI:30879"/>
        <dbReference type="ChEBI" id="CHEBI:57618"/>
        <dbReference type="ChEBI" id="CHEBI:58210"/>
        <dbReference type="ChEBI" id="CHEBI:142491"/>
        <dbReference type="EC" id="1.14.14.1"/>
    </reaction>
</comment>
<dbReference type="EC" id="1.14.14.1" evidence="5"/>
<dbReference type="GO" id="GO:0005789">
    <property type="term" value="C:endoplasmic reticulum membrane"/>
    <property type="evidence" value="ECO:0007669"/>
    <property type="project" value="UniProtKB-SubCell"/>
</dbReference>
<accession>A0A286MXN6</accession>
<evidence type="ECO:0000256" key="2">
    <source>
        <dbReference type="ARBA" id="ARBA00004174"/>
    </source>
</evidence>
<reference evidence="17" key="3">
    <citation type="submission" date="2017-08" db="EMBL/GenBank/DDBJ databases">
        <authorList>
            <person name="de Groot N.N."/>
        </authorList>
    </citation>
    <scope>NUCLEOTIDE SEQUENCE</scope>
</reference>
<evidence type="ECO:0000256" key="10">
    <source>
        <dbReference type="ARBA" id="ARBA00023002"/>
    </source>
</evidence>
<sequence length="500" mass="56703">MLTWVLSALLVLLGLCWVRLRWLHVRGYWARRGVPHEPPHPLLGSLTFLMRDCPAIWFRDMRSRFPGAPYVGFWSLWRPGLLVHSPDLARRILVTDFHCFCDRHISADHDSVGSKSLLLANNPFWSSVRRQLSSTFSAAKMKYYQDIITLKSKEVVKRFEHERKKEKAIDIRLAFSDFSTDAISAALLGVGSESLLGGASPLRFVTREFNRSTLYRGVSWTSIFFAPDIARIFRFKFFPSEALTPLRKLLLVAGSLRGGGVGSGVQVARDLLDSLIKLKQENNDKQDVSSDTSLAQAAILLQGGYETTALTLTFATYELAHHPDVQEKLYEELSEARKNVDEKEFYTTVLRNLTYLNCCIKETLRKYSTMGWLDRVARREYRVDERVTLAPGAPVYVNAAGMHWDPRYFPRPELFLPERFEPPHAPQPFTYLPFGEGPRQCIGKRFGQQALRSVLATLVLAARLLPVPGAPPPGSFRYEPAGVLLAPDQVLLVQVEPRRV</sequence>
<dbReference type="PRINTS" id="PR00385">
    <property type="entry name" value="P450"/>
</dbReference>
<evidence type="ECO:0000256" key="7">
    <source>
        <dbReference type="ARBA" id="ARBA00022723"/>
    </source>
</evidence>
<dbReference type="PROSITE" id="PS00086">
    <property type="entry name" value="CYTOCHROME_P450"/>
    <property type="match status" value="1"/>
</dbReference>
<organism evidence="17">
    <name type="scientific">Zygaena filipendulae</name>
    <dbReference type="NCBI Taxonomy" id="287375"/>
    <lineage>
        <taxon>Eukaryota</taxon>
        <taxon>Metazoa</taxon>
        <taxon>Ecdysozoa</taxon>
        <taxon>Arthropoda</taxon>
        <taxon>Hexapoda</taxon>
        <taxon>Insecta</taxon>
        <taxon>Pterygota</taxon>
        <taxon>Neoptera</taxon>
        <taxon>Endopterygota</taxon>
        <taxon>Lepidoptera</taxon>
        <taxon>Glossata</taxon>
        <taxon>Ditrysia</taxon>
        <taxon>Zygaenoidea</taxon>
        <taxon>Zygaenidae</taxon>
        <taxon>Zygaeninae</taxon>
        <taxon>Zygaena</taxon>
    </lineage>
</organism>
<evidence type="ECO:0000256" key="12">
    <source>
        <dbReference type="ARBA" id="ARBA00023033"/>
    </source>
</evidence>
<evidence type="ECO:0000256" key="14">
    <source>
        <dbReference type="ARBA" id="ARBA00047827"/>
    </source>
</evidence>
<keyword evidence="13" id="KW-0472">Membrane</keyword>
<dbReference type="EMBL" id="MF684354">
    <property type="protein sequence ID" value="ASX93988.1"/>
    <property type="molecule type" value="mRNA"/>
</dbReference>
<evidence type="ECO:0000256" key="15">
    <source>
        <dbReference type="PIRSR" id="PIRSR602401-1"/>
    </source>
</evidence>
<dbReference type="InterPro" id="IPR001128">
    <property type="entry name" value="Cyt_P450"/>
</dbReference>
<dbReference type="Gene3D" id="1.10.630.10">
    <property type="entry name" value="Cytochrome P450"/>
    <property type="match status" value="1"/>
</dbReference>
<protein>
    <recommendedName>
        <fullName evidence="5">unspecific monooxygenase</fullName>
        <ecNumber evidence="5">1.14.14.1</ecNumber>
    </recommendedName>
</protein>
<keyword evidence="10 16" id="KW-0560">Oxidoreductase</keyword>
<dbReference type="InterPro" id="IPR050476">
    <property type="entry name" value="Insect_CytP450_Detox"/>
</dbReference>
<dbReference type="GO" id="GO:0005506">
    <property type="term" value="F:iron ion binding"/>
    <property type="evidence" value="ECO:0007669"/>
    <property type="project" value="InterPro"/>
</dbReference>
<evidence type="ECO:0000256" key="13">
    <source>
        <dbReference type="ARBA" id="ARBA00023136"/>
    </source>
</evidence>
<evidence type="ECO:0000256" key="6">
    <source>
        <dbReference type="ARBA" id="ARBA00022617"/>
    </source>
</evidence>
<dbReference type="Pfam" id="PF00067">
    <property type="entry name" value="p450"/>
    <property type="match status" value="1"/>
</dbReference>
<comment type="subcellular location">
    <subcellularLocation>
        <location evidence="3">Endoplasmic reticulum membrane</location>
        <topology evidence="3">Peripheral membrane protein</topology>
    </subcellularLocation>
    <subcellularLocation>
        <location evidence="2">Microsome membrane</location>
        <topology evidence="2">Peripheral membrane protein</topology>
    </subcellularLocation>
</comment>
<dbReference type="InterPro" id="IPR017972">
    <property type="entry name" value="Cyt_P450_CS"/>
</dbReference>
<dbReference type="PRINTS" id="PR00463">
    <property type="entry name" value="EP450I"/>
</dbReference>
<comment type="similarity">
    <text evidence="4 16">Belongs to the cytochrome P450 family.</text>
</comment>
<evidence type="ECO:0000256" key="4">
    <source>
        <dbReference type="ARBA" id="ARBA00010617"/>
    </source>
</evidence>
<evidence type="ECO:0000256" key="16">
    <source>
        <dbReference type="RuleBase" id="RU000461"/>
    </source>
</evidence>
<dbReference type="GO" id="GO:0016712">
    <property type="term" value="F:oxidoreductase activity, acting on paired donors, with incorporation or reduction of molecular oxygen, reduced flavin or flavoprotein as one donor, and incorporation of one atom of oxygen"/>
    <property type="evidence" value="ECO:0007669"/>
    <property type="project" value="UniProtKB-EC"/>
</dbReference>
<dbReference type="InterPro" id="IPR002401">
    <property type="entry name" value="Cyt_P450_E_grp-I"/>
</dbReference>
<evidence type="ECO:0000256" key="3">
    <source>
        <dbReference type="ARBA" id="ARBA00004406"/>
    </source>
</evidence>